<dbReference type="Gene3D" id="3.40.50.300">
    <property type="entry name" value="P-loop containing nucleotide triphosphate hydrolases"/>
    <property type="match status" value="1"/>
</dbReference>
<evidence type="ECO:0000256" key="6">
    <source>
        <dbReference type="ARBA" id="ARBA00022723"/>
    </source>
</evidence>
<dbReference type="NCBIfam" id="TIGR00150">
    <property type="entry name" value="T6A_YjeE"/>
    <property type="match status" value="1"/>
</dbReference>
<dbReference type="GO" id="GO:0002949">
    <property type="term" value="P:tRNA threonylcarbamoyladenosine modification"/>
    <property type="evidence" value="ECO:0007669"/>
    <property type="project" value="InterPro"/>
</dbReference>
<gene>
    <name evidence="11" type="ORF">US50_C0003G0015</name>
</gene>
<organism evidence="11 12">
    <name type="scientific">Candidatus Nomurabacteria bacterium GW2011_GWB1_37_5</name>
    <dbReference type="NCBI Taxonomy" id="1618742"/>
    <lineage>
        <taxon>Bacteria</taxon>
        <taxon>Candidatus Nomuraibacteriota</taxon>
    </lineage>
</organism>
<keyword evidence="7" id="KW-0547">Nucleotide-binding</keyword>
<evidence type="ECO:0000256" key="10">
    <source>
        <dbReference type="ARBA" id="ARBA00032441"/>
    </source>
</evidence>
<dbReference type="AlphaFoldDB" id="A0A0G0HBH9"/>
<keyword evidence="8 11" id="KW-0067">ATP-binding</keyword>
<dbReference type="GO" id="GO:0005524">
    <property type="term" value="F:ATP binding"/>
    <property type="evidence" value="ECO:0007669"/>
    <property type="project" value="UniProtKB-KW"/>
</dbReference>
<sequence>MKKITKNLTETAELAKELLLLLVKKNKKRTSAIVLGFCGDLGTGKTTLTQEIAKILGIKEKVISPTFVIMKSYQLKAGSCKLFIHIDAYRLENEKELLKLGWKELINNPENLIIVEWADKIKKILSKDTVYVCLEHINENSREFDISL</sequence>
<dbReference type="InterPro" id="IPR027417">
    <property type="entry name" value="P-loop_NTPase"/>
</dbReference>
<accession>A0A0G0HBH9</accession>
<keyword evidence="4" id="KW-0963">Cytoplasm</keyword>
<evidence type="ECO:0000256" key="1">
    <source>
        <dbReference type="ARBA" id="ARBA00004496"/>
    </source>
</evidence>
<evidence type="ECO:0000256" key="8">
    <source>
        <dbReference type="ARBA" id="ARBA00022840"/>
    </source>
</evidence>
<dbReference type="SUPFAM" id="SSF52540">
    <property type="entry name" value="P-loop containing nucleoside triphosphate hydrolases"/>
    <property type="match status" value="1"/>
</dbReference>
<dbReference type="GO" id="GO:0046872">
    <property type="term" value="F:metal ion binding"/>
    <property type="evidence" value="ECO:0007669"/>
    <property type="project" value="UniProtKB-KW"/>
</dbReference>
<dbReference type="Pfam" id="PF02367">
    <property type="entry name" value="TsaE"/>
    <property type="match status" value="1"/>
</dbReference>
<evidence type="ECO:0000256" key="7">
    <source>
        <dbReference type="ARBA" id="ARBA00022741"/>
    </source>
</evidence>
<dbReference type="PANTHER" id="PTHR33540:SF2">
    <property type="entry name" value="TRNA THREONYLCARBAMOYLADENOSINE BIOSYNTHESIS PROTEIN TSAE"/>
    <property type="match status" value="1"/>
</dbReference>
<keyword evidence="5" id="KW-0819">tRNA processing</keyword>
<comment type="caution">
    <text evidence="11">The sequence shown here is derived from an EMBL/GenBank/DDBJ whole genome shotgun (WGS) entry which is preliminary data.</text>
</comment>
<proteinExistence type="inferred from homology"/>
<evidence type="ECO:0000256" key="3">
    <source>
        <dbReference type="ARBA" id="ARBA00019010"/>
    </source>
</evidence>
<protein>
    <recommendedName>
        <fullName evidence="3">tRNA threonylcarbamoyladenosine biosynthesis protein TsaE</fullName>
    </recommendedName>
    <alternativeName>
        <fullName evidence="10">t(6)A37 threonylcarbamoyladenosine biosynthesis protein TsaE</fullName>
    </alternativeName>
</protein>
<evidence type="ECO:0000256" key="5">
    <source>
        <dbReference type="ARBA" id="ARBA00022694"/>
    </source>
</evidence>
<evidence type="ECO:0000313" key="12">
    <source>
        <dbReference type="Proteomes" id="UP000033876"/>
    </source>
</evidence>
<dbReference type="Proteomes" id="UP000033876">
    <property type="component" value="Unassembled WGS sequence"/>
</dbReference>
<keyword evidence="6" id="KW-0479">Metal-binding</keyword>
<evidence type="ECO:0000256" key="9">
    <source>
        <dbReference type="ARBA" id="ARBA00022842"/>
    </source>
</evidence>
<evidence type="ECO:0000256" key="4">
    <source>
        <dbReference type="ARBA" id="ARBA00022490"/>
    </source>
</evidence>
<evidence type="ECO:0000256" key="2">
    <source>
        <dbReference type="ARBA" id="ARBA00007599"/>
    </source>
</evidence>
<dbReference type="GO" id="GO:0005737">
    <property type="term" value="C:cytoplasm"/>
    <property type="evidence" value="ECO:0007669"/>
    <property type="project" value="UniProtKB-SubCell"/>
</dbReference>
<dbReference type="EMBL" id="LBTF01000003">
    <property type="protein sequence ID" value="KKQ35895.1"/>
    <property type="molecule type" value="Genomic_DNA"/>
</dbReference>
<comment type="similarity">
    <text evidence="2">Belongs to the TsaE family.</text>
</comment>
<comment type="subcellular location">
    <subcellularLocation>
        <location evidence="1">Cytoplasm</location>
    </subcellularLocation>
</comment>
<reference evidence="11 12" key="1">
    <citation type="journal article" date="2015" name="Nature">
        <title>rRNA introns, odd ribosomes, and small enigmatic genomes across a large radiation of phyla.</title>
        <authorList>
            <person name="Brown C.T."/>
            <person name="Hug L.A."/>
            <person name="Thomas B.C."/>
            <person name="Sharon I."/>
            <person name="Castelle C.J."/>
            <person name="Singh A."/>
            <person name="Wilkins M.J."/>
            <person name="Williams K.H."/>
            <person name="Banfield J.F."/>
        </authorList>
    </citation>
    <scope>NUCLEOTIDE SEQUENCE [LARGE SCALE GENOMIC DNA]</scope>
</reference>
<name>A0A0G0HBH9_9BACT</name>
<dbReference type="PANTHER" id="PTHR33540">
    <property type="entry name" value="TRNA THREONYLCARBAMOYLADENOSINE BIOSYNTHESIS PROTEIN TSAE"/>
    <property type="match status" value="1"/>
</dbReference>
<evidence type="ECO:0000313" key="11">
    <source>
        <dbReference type="EMBL" id="KKQ35895.1"/>
    </source>
</evidence>
<keyword evidence="9" id="KW-0460">Magnesium</keyword>
<dbReference type="InterPro" id="IPR003442">
    <property type="entry name" value="T6A_TsaE"/>
</dbReference>